<keyword evidence="2 5" id="KW-0732">Signal</keyword>
<keyword evidence="8" id="KW-1185">Reference proteome</keyword>
<keyword evidence="4" id="KW-1015">Disulfide bond</keyword>
<comment type="caution">
    <text evidence="7">The sequence shown here is derived from an EMBL/GenBank/DDBJ whole genome shotgun (WGS) entry which is preliminary data.</text>
</comment>
<feature type="domain" description="Glucose-methanol-choline oxidoreductase N-terminal" evidence="6">
    <location>
        <begin position="284"/>
        <end position="298"/>
    </location>
</feature>
<feature type="binding site" evidence="3">
    <location>
        <begin position="474"/>
        <end position="475"/>
    </location>
    <ligand>
        <name>FAD</name>
        <dbReference type="ChEBI" id="CHEBI:57692"/>
    </ligand>
</feature>
<dbReference type="PIRSF" id="PIRSF000137">
    <property type="entry name" value="Alcohol_oxidase"/>
    <property type="match status" value="1"/>
</dbReference>
<feature type="chain" id="PRO_5041902999" description="Glucose-methanol-choline oxidoreductase N-terminal domain-containing protein" evidence="5">
    <location>
        <begin position="25"/>
        <end position="539"/>
    </location>
</feature>
<dbReference type="InterPro" id="IPR012132">
    <property type="entry name" value="GMC_OxRdtase"/>
</dbReference>
<accession>A0AAD3NTE9</accession>
<evidence type="ECO:0000256" key="5">
    <source>
        <dbReference type="SAM" id="SignalP"/>
    </source>
</evidence>
<feature type="disulfide bond" evidence="4">
    <location>
        <begin position="415"/>
        <end position="466"/>
    </location>
</feature>
<keyword evidence="3" id="KW-0285">Flavoprotein</keyword>
<dbReference type="GO" id="GO:0016614">
    <property type="term" value="F:oxidoreductase activity, acting on CH-OH group of donors"/>
    <property type="evidence" value="ECO:0007669"/>
    <property type="project" value="InterPro"/>
</dbReference>
<dbReference type="InterPro" id="IPR051871">
    <property type="entry name" value="GMC_Oxidoreductase-Related"/>
</dbReference>
<evidence type="ECO:0000313" key="8">
    <source>
        <dbReference type="Proteomes" id="UP001234787"/>
    </source>
</evidence>
<comment type="cofactor">
    <cofactor evidence="3">
        <name>FAD</name>
        <dbReference type="ChEBI" id="CHEBI:57692"/>
    </cofactor>
</comment>
<evidence type="ECO:0000256" key="2">
    <source>
        <dbReference type="ARBA" id="ARBA00022729"/>
    </source>
</evidence>
<dbReference type="AlphaFoldDB" id="A0AAD3NTE9"/>
<dbReference type="Proteomes" id="UP001234787">
    <property type="component" value="Unassembled WGS sequence"/>
</dbReference>
<organism evidence="7 8">
    <name type="scientific">Cryptomeria japonica</name>
    <name type="common">Japanese cedar</name>
    <name type="synonym">Cupressus japonica</name>
    <dbReference type="NCBI Taxonomy" id="3369"/>
    <lineage>
        <taxon>Eukaryota</taxon>
        <taxon>Viridiplantae</taxon>
        <taxon>Streptophyta</taxon>
        <taxon>Embryophyta</taxon>
        <taxon>Tracheophyta</taxon>
        <taxon>Spermatophyta</taxon>
        <taxon>Pinopsida</taxon>
        <taxon>Pinidae</taxon>
        <taxon>Conifers II</taxon>
        <taxon>Cupressales</taxon>
        <taxon>Cupressaceae</taxon>
        <taxon>Cryptomeria</taxon>
    </lineage>
</organism>
<dbReference type="PANTHER" id="PTHR45968">
    <property type="entry name" value="OSJNBA0019K04.7 PROTEIN"/>
    <property type="match status" value="1"/>
</dbReference>
<dbReference type="Pfam" id="PF05199">
    <property type="entry name" value="GMC_oxred_C"/>
    <property type="match status" value="1"/>
</dbReference>
<sequence length="539" mass="59897">MEILFFVISCLLLFSTHQLRSSSAEATQKSEYPFPFMTVDAEKAAARTYDYIVVGGGTAGCPLAATLSQHFSVLLLERGDSPYGNPDTEDISGFFKVLGDPSEFPYAAQGFVSEDGVQFVRGRVLGGGTAINGAFYSRASSEFIREMEWDEKLVNESYEWVEKLNVFQPENLSRWNSAFKDALLEAGVLPYHGYTLDHLEGTKISASTIDSNGRRHTSADLLQYANPDNIVVLLNATATRILLDSSSGMLKAIGVEFMSSVDGISYQVFINQLSEWSEVILSAGTIGSPQLLLLSGIGPSEQLKELNITVFLDLNNVGKGIKDPPRTTVTIKSPEPLEFRAVQVVGIIDNSQVYFESFSYFQQEDVTNYQNLGLIITKVAFPLSSGELRLRSKNPLDNPIVRYNYFSHPFDEQECILILKVLSNLTMTTSLQEFTFKGSENSNILQFIGSELPQDLSDNNAMVKFCKETVETFWHYHGGCEVDSVIDKRLRVKGVDSIRVVDNSIFKGSPGTNPQATIMMLARYIGVKILQERMNICEY</sequence>
<gene>
    <name evidence="7" type="ORF">SUGI_1505800</name>
</gene>
<dbReference type="InterPro" id="IPR000172">
    <property type="entry name" value="GMC_OxRdtase_N"/>
</dbReference>
<feature type="signal peptide" evidence="5">
    <location>
        <begin position="1"/>
        <end position="24"/>
    </location>
</feature>
<reference evidence="7" key="1">
    <citation type="submission" date="2022-12" db="EMBL/GenBank/DDBJ databases">
        <title>Chromosome-Level Genome Assembly of Japanese Cedar (Cryptomeriajaponica D. Don).</title>
        <authorList>
            <person name="Fujino T."/>
            <person name="Yamaguchi K."/>
            <person name="Yokoyama T."/>
            <person name="Hamanaka T."/>
            <person name="Harazono Y."/>
            <person name="Kamada H."/>
            <person name="Kobayashi W."/>
            <person name="Ujino-Ihara T."/>
            <person name="Uchiyama K."/>
            <person name="Matsumoto A."/>
            <person name="Izuno A."/>
            <person name="Tsumura Y."/>
            <person name="Toyoda A."/>
            <person name="Shigenobu S."/>
            <person name="Moriguchi Y."/>
            <person name="Ueno S."/>
            <person name="Kasahara M."/>
        </authorList>
    </citation>
    <scope>NUCLEOTIDE SEQUENCE</scope>
</reference>
<proteinExistence type="inferred from homology"/>
<evidence type="ECO:0000256" key="1">
    <source>
        <dbReference type="ARBA" id="ARBA00010790"/>
    </source>
</evidence>
<dbReference type="Gene3D" id="3.30.410.40">
    <property type="match status" value="1"/>
</dbReference>
<dbReference type="GO" id="GO:0050660">
    <property type="term" value="F:flavin adenine dinucleotide binding"/>
    <property type="evidence" value="ECO:0007669"/>
    <property type="project" value="InterPro"/>
</dbReference>
<protein>
    <recommendedName>
        <fullName evidence="6">Glucose-methanol-choline oxidoreductase N-terminal domain-containing protein</fullName>
    </recommendedName>
</protein>
<dbReference type="SUPFAM" id="SSF51905">
    <property type="entry name" value="FAD/NAD(P)-binding domain"/>
    <property type="match status" value="1"/>
</dbReference>
<evidence type="ECO:0000256" key="4">
    <source>
        <dbReference type="PIRSR" id="PIRSR000137-3"/>
    </source>
</evidence>
<dbReference type="InterPro" id="IPR036188">
    <property type="entry name" value="FAD/NAD-bd_sf"/>
</dbReference>
<keyword evidence="3" id="KW-0274">FAD</keyword>
<dbReference type="Gene3D" id="3.50.50.60">
    <property type="entry name" value="FAD/NAD(P)-binding domain"/>
    <property type="match status" value="1"/>
</dbReference>
<comment type="similarity">
    <text evidence="1">Belongs to the GMC oxidoreductase family.</text>
</comment>
<dbReference type="PROSITE" id="PS00624">
    <property type="entry name" value="GMC_OXRED_2"/>
    <property type="match status" value="1"/>
</dbReference>
<dbReference type="EMBL" id="BSEH01000875">
    <property type="protein sequence ID" value="GLJ59376.1"/>
    <property type="molecule type" value="Genomic_DNA"/>
</dbReference>
<evidence type="ECO:0000256" key="3">
    <source>
        <dbReference type="PIRSR" id="PIRSR000137-2"/>
    </source>
</evidence>
<evidence type="ECO:0000259" key="6">
    <source>
        <dbReference type="PROSITE" id="PS00624"/>
    </source>
</evidence>
<evidence type="ECO:0000313" key="7">
    <source>
        <dbReference type="EMBL" id="GLJ59376.1"/>
    </source>
</evidence>
<name>A0AAD3NTE9_CRYJA</name>
<dbReference type="PANTHER" id="PTHR45968:SF2">
    <property type="entry name" value="(R)-MANDELONITRILE LYASE-LIKE"/>
    <property type="match status" value="1"/>
</dbReference>
<feature type="binding site" evidence="3">
    <location>
        <position position="124"/>
    </location>
    <ligand>
        <name>FAD</name>
        <dbReference type="ChEBI" id="CHEBI:57692"/>
    </ligand>
</feature>
<dbReference type="InterPro" id="IPR007867">
    <property type="entry name" value="GMC_OxRtase_C"/>
</dbReference>
<feature type="binding site" evidence="3">
    <location>
        <begin position="514"/>
        <end position="515"/>
    </location>
    <ligand>
        <name>FAD</name>
        <dbReference type="ChEBI" id="CHEBI:57692"/>
    </ligand>
</feature>
<dbReference type="SUPFAM" id="SSF54373">
    <property type="entry name" value="FAD-linked reductases, C-terminal domain"/>
    <property type="match status" value="1"/>
</dbReference>
<dbReference type="Pfam" id="PF00732">
    <property type="entry name" value="GMC_oxred_N"/>
    <property type="match status" value="1"/>
</dbReference>